<sequence length="203" mass="20947">MNITVIGGSRGTGAQIAIAARQAGHQVNVVSRSGNAPVGTRAITGSATDPEVLREAVAGADAVVVTVGGSRGTSRGRTRVTSAVIDAMREAGVRRLLVQSSLGTGDSAAQLPVPLRQLMKLVLAKPLADHNEQEQAVRESGLDWTIVRATGLKNAPPTGTVRALEVADHGTLGGSIPRIDLAEFILSVIEDESTIRKAFGVSS</sequence>
<name>A0A1X7K143_9CORY</name>
<dbReference type="AlphaFoldDB" id="A0A1X7K143"/>
<dbReference type="EMBL" id="FXAR01000008">
    <property type="protein sequence ID" value="SMG34374.1"/>
    <property type="molecule type" value="Genomic_DNA"/>
</dbReference>
<reference evidence="3" key="1">
    <citation type="submission" date="2017-04" db="EMBL/GenBank/DDBJ databases">
        <authorList>
            <person name="Varghese N."/>
            <person name="Submissions S."/>
        </authorList>
    </citation>
    <scope>NUCLEOTIDE SEQUENCE [LARGE SCALE GENOMIC DNA]</scope>
    <source>
        <strain evidence="3">VDS</strain>
    </source>
</reference>
<feature type="domain" description="NAD(P)-binding" evidence="1">
    <location>
        <begin position="7"/>
        <end position="191"/>
    </location>
</feature>
<organism evidence="2 3">
    <name type="scientific">Corynebacterium pollutisoli</name>
    <dbReference type="NCBI Taxonomy" id="1610489"/>
    <lineage>
        <taxon>Bacteria</taxon>
        <taxon>Bacillati</taxon>
        <taxon>Actinomycetota</taxon>
        <taxon>Actinomycetes</taxon>
        <taxon>Mycobacteriales</taxon>
        <taxon>Corynebacteriaceae</taxon>
        <taxon>Corynebacterium</taxon>
    </lineage>
</organism>
<dbReference type="RefSeq" id="WP_085550237.1">
    <property type="nucleotide sequence ID" value="NZ_FXAR01000008.1"/>
</dbReference>
<proteinExistence type="predicted"/>
<dbReference type="Pfam" id="PF13460">
    <property type="entry name" value="NAD_binding_10"/>
    <property type="match status" value="1"/>
</dbReference>
<keyword evidence="3" id="KW-1185">Reference proteome</keyword>
<protein>
    <submittedName>
        <fullName evidence="2">Putative NADH-flavin reductase</fullName>
    </submittedName>
</protein>
<gene>
    <name evidence="2" type="ORF">SAMN06295981_2141</name>
</gene>
<dbReference type="InterPro" id="IPR036291">
    <property type="entry name" value="NAD(P)-bd_dom_sf"/>
</dbReference>
<dbReference type="PANTHER" id="PTHR15020:SF50">
    <property type="entry name" value="UPF0659 PROTEIN YMR090W"/>
    <property type="match status" value="1"/>
</dbReference>
<dbReference type="Proteomes" id="UP000193309">
    <property type="component" value="Unassembled WGS sequence"/>
</dbReference>
<accession>A0A1X7K143</accession>
<dbReference type="Gene3D" id="3.40.50.720">
    <property type="entry name" value="NAD(P)-binding Rossmann-like Domain"/>
    <property type="match status" value="1"/>
</dbReference>
<dbReference type="OrthoDB" id="3763081at2"/>
<evidence type="ECO:0000313" key="2">
    <source>
        <dbReference type="EMBL" id="SMG34374.1"/>
    </source>
</evidence>
<evidence type="ECO:0000259" key="1">
    <source>
        <dbReference type="Pfam" id="PF13460"/>
    </source>
</evidence>
<dbReference type="STRING" id="1610489.SAMN06295981_2141"/>
<dbReference type="InterPro" id="IPR016040">
    <property type="entry name" value="NAD(P)-bd_dom"/>
</dbReference>
<dbReference type="SUPFAM" id="SSF51735">
    <property type="entry name" value="NAD(P)-binding Rossmann-fold domains"/>
    <property type="match status" value="1"/>
</dbReference>
<evidence type="ECO:0000313" key="3">
    <source>
        <dbReference type="Proteomes" id="UP000193309"/>
    </source>
</evidence>
<dbReference type="PANTHER" id="PTHR15020">
    <property type="entry name" value="FLAVIN REDUCTASE-RELATED"/>
    <property type="match status" value="1"/>
</dbReference>